<feature type="compositionally biased region" description="Polar residues" evidence="6">
    <location>
        <begin position="608"/>
        <end position="640"/>
    </location>
</feature>
<comment type="similarity">
    <text evidence="5">Belongs to the SMCR8 family.</text>
</comment>
<evidence type="ECO:0000256" key="2">
    <source>
        <dbReference type="ARBA" id="ARBA00022490"/>
    </source>
</evidence>
<evidence type="ECO:0000256" key="1">
    <source>
        <dbReference type="ARBA" id="ARBA00004496"/>
    </source>
</evidence>
<comment type="caution">
    <text evidence="8">The sequence shown here is derived from an EMBL/GenBank/DDBJ whole genome shotgun (WGS) entry which is preliminary data.</text>
</comment>
<dbReference type="GO" id="GO:0005737">
    <property type="term" value="C:cytoplasm"/>
    <property type="evidence" value="ECO:0007669"/>
    <property type="project" value="UniProtKB-SubCell"/>
</dbReference>
<feature type="compositionally biased region" description="Polar residues" evidence="6">
    <location>
        <begin position="661"/>
        <end position="672"/>
    </location>
</feature>
<feature type="region of interest" description="Disordered" evidence="6">
    <location>
        <begin position="692"/>
        <end position="730"/>
    </location>
</feature>
<feature type="region of interest" description="Disordered" evidence="6">
    <location>
        <begin position="608"/>
        <end position="673"/>
    </location>
</feature>
<protein>
    <recommendedName>
        <fullName evidence="7">UDENN FLCN/SMCR8-type domain-containing protein</fullName>
    </recommendedName>
</protein>
<evidence type="ECO:0000313" key="8">
    <source>
        <dbReference type="EMBL" id="RUS72040.1"/>
    </source>
</evidence>
<dbReference type="EMBL" id="RQTK01001125">
    <property type="protein sequence ID" value="RUS72040.1"/>
    <property type="molecule type" value="Genomic_DNA"/>
</dbReference>
<dbReference type="AlphaFoldDB" id="A0A3S1B0P9"/>
<dbReference type="PANTHER" id="PTHR31334:SF1">
    <property type="entry name" value="GUANINE NUCLEOTIDE EXCHANGE PROTEIN SMCR8"/>
    <property type="match status" value="1"/>
</dbReference>
<dbReference type="GO" id="GO:0005096">
    <property type="term" value="F:GTPase activator activity"/>
    <property type="evidence" value="ECO:0007669"/>
    <property type="project" value="InterPro"/>
</dbReference>
<dbReference type="InterPro" id="IPR037521">
    <property type="entry name" value="FLCN/SMCR8_DENN"/>
</dbReference>
<dbReference type="OrthoDB" id="2289278at2759"/>
<dbReference type="PROSITE" id="PS51834">
    <property type="entry name" value="DENN_FLCN_SMCR8"/>
    <property type="match status" value="1"/>
</dbReference>
<feature type="compositionally biased region" description="Polar residues" evidence="6">
    <location>
        <begin position="546"/>
        <end position="557"/>
    </location>
</feature>
<feature type="region of interest" description="Disordered" evidence="6">
    <location>
        <begin position="485"/>
        <end position="558"/>
    </location>
</feature>
<dbReference type="GO" id="GO:0005085">
    <property type="term" value="F:guanyl-nucleotide exchange factor activity"/>
    <property type="evidence" value="ECO:0007669"/>
    <property type="project" value="UniProtKB-KW"/>
</dbReference>
<evidence type="ECO:0000259" key="7">
    <source>
        <dbReference type="PROSITE" id="PS51834"/>
    </source>
</evidence>
<dbReference type="GO" id="GO:0032045">
    <property type="term" value="C:guanyl-nucleotide exchange factor complex"/>
    <property type="evidence" value="ECO:0007669"/>
    <property type="project" value="TreeGrafter"/>
</dbReference>
<evidence type="ECO:0000256" key="4">
    <source>
        <dbReference type="ARBA" id="ARBA00023006"/>
    </source>
</evidence>
<proteinExistence type="inferred from homology"/>
<dbReference type="InterPro" id="IPR037520">
    <property type="entry name" value="Folliculin/SMCR8_longin"/>
</dbReference>
<evidence type="ECO:0000256" key="5">
    <source>
        <dbReference type="ARBA" id="ARBA00038137"/>
    </source>
</evidence>
<dbReference type="GO" id="GO:0006914">
    <property type="term" value="P:autophagy"/>
    <property type="evidence" value="ECO:0007669"/>
    <property type="project" value="UniProtKB-KW"/>
</dbReference>
<dbReference type="PANTHER" id="PTHR31334">
    <property type="entry name" value="SMITH-MAGENIS SYNDROME REGION GENE 8 PROTEIN"/>
    <property type="match status" value="1"/>
</dbReference>
<feature type="compositionally biased region" description="Low complexity" evidence="6">
    <location>
        <begin position="527"/>
        <end position="537"/>
    </location>
</feature>
<feature type="compositionally biased region" description="Polar residues" evidence="6">
    <location>
        <begin position="509"/>
        <end position="519"/>
    </location>
</feature>
<dbReference type="STRING" id="188477.A0A3S1B0P9"/>
<feature type="region of interest" description="Disordered" evidence="6">
    <location>
        <begin position="782"/>
        <end position="802"/>
    </location>
</feature>
<dbReference type="Pfam" id="PF11704">
    <property type="entry name" value="Folliculin"/>
    <property type="match status" value="1"/>
</dbReference>
<keyword evidence="4" id="KW-0072">Autophagy</keyword>
<feature type="compositionally biased region" description="Low complexity" evidence="6">
    <location>
        <begin position="488"/>
        <end position="499"/>
    </location>
</feature>
<keyword evidence="2" id="KW-0963">Cytoplasm</keyword>
<dbReference type="Proteomes" id="UP000271974">
    <property type="component" value="Unassembled WGS sequence"/>
</dbReference>
<keyword evidence="9" id="KW-1185">Reference proteome</keyword>
<keyword evidence="3" id="KW-0344">Guanine-nucleotide releasing factor</keyword>
<reference evidence="8 9" key="1">
    <citation type="submission" date="2019-01" db="EMBL/GenBank/DDBJ databases">
        <title>A draft genome assembly of the solar-powered sea slug Elysia chlorotica.</title>
        <authorList>
            <person name="Cai H."/>
            <person name="Li Q."/>
            <person name="Fang X."/>
            <person name="Li J."/>
            <person name="Curtis N.E."/>
            <person name="Altenburger A."/>
            <person name="Shibata T."/>
            <person name="Feng M."/>
            <person name="Maeda T."/>
            <person name="Schwartz J.A."/>
            <person name="Shigenobu S."/>
            <person name="Lundholm N."/>
            <person name="Nishiyama T."/>
            <person name="Yang H."/>
            <person name="Hasebe M."/>
            <person name="Li S."/>
            <person name="Pierce S.K."/>
            <person name="Wang J."/>
        </authorList>
    </citation>
    <scope>NUCLEOTIDE SEQUENCE [LARGE SCALE GENOMIC DNA]</scope>
    <source>
        <strain evidence="8">EC2010</strain>
        <tissue evidence="8">Whole organism of an adult</tissue>
    </source>
</reference>
<accession>A0A3S1B0P9</accession>
<evidence type="ECO:0000313" key="9">
    <source>
        <dbReference type="Proteomes" id="UP000271974"/>
    </source>
</evidence>
<feature type="domain" description="UDENN FLCN/SMCR8-type" evidence="7">
    <location>
        <begin position="48"/>
        <end position="979"/>
    </location>
</feature>
<evidence type="ECO:0000256" key="3">
    <source>
        <dbReference type="ARBA" id="ARBA00022658"/>
    </source>
</evidence>
<gene>
    <name evidence="8" type="ORF">EGW08_020204</name>
</gene>
<evidence type="ECO:0000256" key="6">
    <source>
        <dbReference type="SAM" id="MobiDB-lite"/>
    </source>
</evidence>
<organism evidence="8 9">
    <name type="scientific">Elysia chlorotica</name>
    <name type="common">Eastern emerald elysia</name>
    <name type="synonym">Sea slug</name>
    <dbReference type="NCBI Taxonomy" id="188477"/>
    <lineage>
        <taxon>Eukaryota</taxon>
        <taxon>Metazoa</taxon>
        <taxon>Spiralia</taxon>
        <taxon>Lophotrochozoa</taxon>
        <taxon>Mollusca</taxon>
        <taxon>Gastropoda</taxon>
        <taxon>Heterobranchia</taxon>
        <taxon>Euthyneura</taxon>
        <taxon>Panpulmonata</taxon>
        <taxon>Sacoglossa</taxon>
        <taxon>Placobranchoidea</taxon>
        <taxon>Plakobranchidae</taxon>
        <taxon>Elysia</taxon>
    </lineage>
</organism>
<name>A0A3S1B0P9_ELYCH</name>
<comment type="subcellular location">
    <subcellularLocation>
        <location evidence="1">Cytoplasm</location>
    </subcellularLocation>
</comment>
<sequence>MFGEYAQIATYMQSSHETLKHNDLYGSERMPSYLRPSVLPPQLGSQKKERSGLGEDFIMIAEFSELEGPKPVLTIPKDGGSSFDQNTFSVKILAVDHQHSTEGFTITEDAQVVYSDLELGVFAFVHHLVLFDNTARGFVRPYCIAYITSQQRKIMSFYEEISWQMKKAARYLKYGNRMVFVGDLERHLKDLEHTKGFLLNQVSKMRLKDSDGGDGVQDIRKNAEAELYKGLQTIRQSNMEIKEILSILKPLLSDRRLEARFKVLEEKAFQNPAPSGADNLSLQENWYNDLSTLNGLDTRCGSLCEPRLSPLTLFKPKEYKPHLVETKKAKRFNSALRGLHELCSWGAKEGLKKLRSFHEVFCLLLMFWSTAYIYLYLPLDPSFSTVCHAECMTGNFLSGIRVTVFAASLFYFSLQFDSLESFKSADSQSLSLAMQEGSPTSTRTADSLAYNKFESAQSSPKASDFSLLMENEYYSDVDMSTEPVNITQSRSSSDSSQRSEGGGQQGPPTSGQKRGSIDSSTRKLLKSKSNMSSSSLKPSKHPNKSFSSLSQNPTDNAMQIAGSWPLTYRAKTRSEMVNDSKLTSISQIHGKTLPNELIHVNEAQGANTQELTHSNSKTINNCPHSSYENKTPQLETSNEPESYRSDKPKPYLVSGEIDGNISENQGENQESLSKLLAEDSIESLNLSSDTFRVSPFRPHAPFPGLEDSTEEHVPAPEASGPEEPNPNSEKHSCAFLEDRLVQQLGSVHTTKVRADSEVSSVFTEVSTRELYPHLVGSELLSSSYKDSSSSQNDGLEDGDPNDDRSYVYQRYLLFLCRKPKSGLMSVGDWLNNLGHGRPGYCLMEVLGSYQHLQHVIASLLTGRPVLIAGSAKFEGEVGRLVSALSVLWALKRQHAVLEWTSKPLRVPDLTRLRLVGVCRPDRRLLESFIPAAVRQTCTVMDVEKKIIIAPPYQGHFVTNLLSKRKVFKTDTQLLAYIQW</sequence>